<dbReference type="eggNOG" id="KOG0041">
    <property type="taxonomic scope" value="Eukaryota"/>
</dbReference>
<name>A0A139WCV7_TRICA</name>
<accession>A0A139WCV7</accession>
<organism evidence="1 2">
    <name type="scientific">Tribolium castaneum</name>
    <name type="common">Red flour beetle</name>
    <dbReference type="NCBI Taxonomy" id="7070"/>
    <lineage>
        <taxon>Eukaryota</taxon>
        <taxon>Metazoa</taxon>
        <taxon>Ecdysozoa</taxon>
        <taxon>Arthropoda</taxon>
        <taxon>Hexapoda</taxon>
        <taxon>Insecta</taxon>
        <taxon>Pterygota</taxon>
        <taxon>Neoptera</taxon>
        <taxon>Endopterygota</taxon>
        <taxon>Coleoptera</taxon>
        <taxon>Polyphaga</taxon>
        <taxon>Cucujiformia</taxon>
        <taxon>Tenebrionidae</taxon>
        <taxon>Tenebrionidae incertae sedis</taxon>
        <taxon>Tribolium</taxon>
    </lineage>
</organism>
<protein>
    <submittedName>
        <fullName evidence="1">EF-hand domain-containing protein D2 homolog-like Protein</fullName>
    </submittedName>
</protein>
<dbReference type="OMA" id="ELNWFLF"/>
<dbReference type="EMBL" id="KQ971362">
    <property type="protein sequence ID" value="KYB25717.1"/>
    <property type="molecule type" value="Genomic_DNA"/>
</dbReference>
<gene>
    <name evidence="1" type="primary">AUGUSTUS-3.0.2_34124</name>
    <name evidence="1" type="ORF">TcasGA2_TC034124</name>
</gene>
<evidence type="ECO:0000313" key="2">
    <source>
        <dbReference type="Proteomes" id="UP000007266"/>
    </source>
</evidence>
<dbReference type="InParanoid" id="A0A139WCV7"/>
<dbReference type="Proteomes" id="UP000007266">
    <property type="component" value="Linkage group 8"/>
</dbReference>
<dbReference type="AlphaFoldDB" id="A0A139WCV7"/>
<proteinExistence type="predicted"/>
<sequence>MPADAELNSVLIRRQEINDALDNGHEIKVNYRVVNVYTEFHEFSRKEIKQYESTFKK</sequence>
<evidence type="ECO:0000313" key="1">
    <source>
        <dbReference type="EMBL" id="KYB25717.1"/>
    </source>
</evidence>
<keyword evidence="2" id="KW-1185">Reference proteome</keyword>
<reference evidence="1 2" key="1">
    <citation type="journal article" date="2008" name="Nature">
        <title>The genome of the model beetle and pest Tribolium castaneum.</title>
        <authorList>
            <consortium name="Tribolium Genome Sequencing Consortium"/>
            <person name="Richards S."/>
            <person name="Gibbs R.A."/>
            <person name="Weinstock G.M."/>
            <person name="Brown S.J."/>
            <person name="Denell R."/>
            <person name="Beeman R.W."/>
            <person name="Gibbs R."/>
            <person name="Beeman R.W."/>
            <person name="Brown S.J."/>
            <person name="Bucher G."/>
            <person name="Friedrich M."/>
            <person name="Grimmelikhuijzen C.J."/>
            <person name="Klingler M."/>
            <person name="Lorenzen M."/>
            <person name="Richards S."/>
            <person name="Roth S."/>
            <person name="Schroder R."/>
            <person name="Tautz D."/>
            <person name="Zdobnov E.M."/>
            <person name="Muzny D."/>
            <person name="Gibbs R.A."/>
            <person name="Weinstock G.M."/>
            <person name="Attaway T."/>
            <person name="Bell S."/>
            <person name="Buhay C.J."/>
            <person name="Chandrabose M.N."/>
            <person name="Chavez D."/>
            <person name="Clerk-Blankenburg K.P."/>
            <person name="Cree A."/>
            <person name="Dao M."/>
            <person name="Davis C."/>
            <person name="Chacko J."/>
            <person name="Dinh H."/>
            <person name="Dugan-Rocha S."/>
            <person name="Fowler G."/>
            <person name="Garner T.T."/>
            <person name="Garnes J."/>
            <person name="Gnirke A."/>
            <person name="Hawes A."/>
            <person name="Hernandez J."/>
            <person name="Hines S."/>
            <person name="Holder M."/>
            <person name="Hume J."/>
            <person name="Jhangiani S.N."/>
            <person name="Joshi V."/>
            <person name="Khan Z.M."/>
            <person name="Jackson L."/>
            <person name="Kovar C."/>
            <person name="Kowis A."/>
            <person name="Lee S."/>
            <person name="Lewis L.R."/>
            <person name="Margolis J."/>
            <person name="Morgan M."/>
            <person name="Nazareth L.V."/>
            <person name="Nguyen N."/>
            <person name="Okwuonu G."/>
            <person name="Parker D."/>
            <person name="Richards S."/>
            <person name="Ruiz S.J."/>
            <person name="Santibanez J."/>
            <person name="Savard J."/>
            <person name="Scherer S.E."/>
            <person name="Schneider B."/>
            <person name="Sodergren E."/>
            <person name="Tautz D."/>
            <person name="Vattahil S."/>
            <person name="Villasana D."/>
            <person name="White C.S."/>
            <person name="Wright R."/>
            <person name="Park Y."/>
            <person name="Beeman R.W."/>
            <person name="Lord J."/>
            <person name="Oppert B."/>
            <person name="Lorenzen M."/>
            <person name="Brown S."/>
            <person name="Wang L."/>
            <person name="Savard J."/>
            <person name="Tautz D."/>
            <person name="Richards S."/>
            <person name="Weinstock G."/>
            <person name="Gibbs R.A."/>
            <person name="Liu Y."/>
            <person name="Worley K."/>
            <person name="Weinstock G."/>
            <person name="Elsik C.G."/>
            <person name="Reese J.T."/>
            <person name="Elhaik E."/>
            <person name="Landan G."/>
            <person name="Graur D."/>
            <person name="Arensburger P."/>
            <person name="Atkinson P."/>
            <person name="Beeman R.W."/>
            <person name="Beidler J."/>
            <person name="Brown S.J."/>
            <person name="Demuth J.P."/>
            <person name="Drury D.W."/>
            <person name="Du Y.Z."/>
            <person name="Fujiwara H."/>
            <person name="Lorenzen M."/>
            <person name="Maselli V."/>
            <person name="Osanai M."/>
            <person name="Park Y."/>
            <person name="Robertson H.M."/>
            <person name="Tu Z."/>
            <person name="Wang J.J."/>
            <person name="Wang S."/>
            <person name="Richards S."/>
            <person name="Song H."/>
            <person name="Zhang L."/>
            <person name="Sodergren E."/>
            <person name="Werner D."/>
            <person name="Stanke M."/>
            <person name="Morgenstern B."/>
            <person name="Solovyev V."/>
            <person name="Kosarev P."/>
            <person name="Brown G."/>
            <person name="Chen H.C."/>
            <person name="Ermolaeva O."/>
            <person name="Hlavina W."/>
            <person name="Kapustin Y."/>
            <person name="Kiryutin B."/>
            <person name="Kitts P."/>
            <person name="Maglott D."/>
            <person name="Pruitt K."/>
            <person name="Sapojnikov V."/>
            <person name="Souvorov A."/>
            <person name="Mackey A.J."/>
            <person name="Waterhouse R.M."/>
            <person name="Wyder S."/>
            <person name="Zdobnov E.M."/>
            <person name="Zdobnov E.M."/>
            <person name="Wyder S."/>
            <person name="Kriventseva E.V."/>
            <person name="Kadowaki T."/>
            <person name="Bork P."/>
            <person name="Aranda M."/>
            <person name="Bao R."/>
            <person name="Beermann A."/>
            <person name="Berns N."/>
            <person name="Bolognesi R."/>
            <person name="Bonneton F."/>
            <person name="Bopp D."/>
            <person name="Brown S.J."/>
            <person name="Bucher G."/>
            <person name="Butts T."/>
            <person name="Chaumot A."/>
            <person name="Denell R.E."/>
            <person name="Ferrier D.E."/>
            <person name="Friedrich M."/>
            <person name="Gordon C.M."/>
            <person name="Jindra M."/>
            <person name="Klingler M."/>
            <person name="Lan Q."/>
            <person name="Lattorff H.M."/>
            <person name="Laudet V."/>
            <person name="von Levetsow C."/>
            <person name="Liu Z."/>
            <person name="Lutz R."/>
            <person name="Lynch J.A."/>
            <person name="da Fonseca R.N."/>
            <person name="Posnien N."/>
            <person name="Reuter R."/>
            <person name="Roth S."/>
            <person name="Savard J."/>
            <person name="Schinko J.B."/>
            <person name="Schmitt C."/>
            <person name="Schoppmeier M."/>
            <person name="Schroder R."/>
            <person name="Shippy T.D."/>
            <person name="Simonnet F."/>
            <person name="Marques-Souza H."/>
            <person name="Tautz D."/>
            <person name="Tomoyasu Y."/>
            <person name="Trauner J."/>
            <person name="Van der Zee M."/>
            <person name="Vervoort M."/>
            <person name="Wittkopp N."/>
            <person name="Wimmer E.A."/>
            <person name="Yang X."/>
            <person name="Jones A.K."/>
            <person name="Sattelle D.B."/>
            <person name="Ebert P.R."/>
            <person name="Nelson D."/>
            <person name="Scott J.G."/>
            <person name="Beeman R.W."/>
            <person name="Muthukrishnan S."/>
            <person name="Kramer K.J."/>
            <person name="Arakane Y."/>
            <person name="Beeman R.W."/>
            <person name="Zhu Q."/>
            <person name="Hogenkamp D."/>
            <person name="Dixit R."/>
            <person name="Oppert B."/>
            <person name="Jiang H."/>
            <person name="Zou Z."/>
            <person name="Marshall J."/>
            <person name="Elpidina E."/>
            <person name="Vinokurov K."/>
            <person name="Oppert C."/>
            <person name="Zou Z."/>
            <person name="Evans J."/>
            <person name="Lu Z."/>
            <person name="Zhao P."/>
            <person name="Sumathipala N."/>
            <person name="Altincicek B."/>
            <person name="Vilcinskas A."/>
            <person name="Williams M."/>
            <person name="Hultmark D."/>
            <person name="Hetru C."/>
            <person name="Jiang H."/>
            <person name="Grimmelikhuijzen C.J."/>
            <person name="Hauser F."/>
            <person name="Cazzamali G."/>
            <person name="Williamson M."/>
            <person name="Park Y."/>
            <person name="Li B."/>
            <person name="Tanaka Y."/>
            <person name="Predel R."/>
            <person name="Neupert S."/>
            <person name="Schachtner J."/>
            <person name="Verleyen P."/>
            <person name="Raible F."/>
            <person name="Bork P."/>
            <person name="Friedrich M."/>
            <person name="Walden K.K."/>
            <person name="Robertson H.M."/>
            <person name="Angeli S."/>
            <person name="Foret S."/>
            <person name="Bucher G."/>
            <person name="Schuetz S."/>
            <person name="Maleszka R."/>
            <person name="Wimmer E.A."/>
            <person name="Beeman R.W."/>
            <person name="Lorenzen M."/>
            <person name="Tomoyasu Y."/>
            <person name="Miller S.C."/>
            <person name="Grossmann D."/>
            <person name="Bucher G."/>
        </authorList>
    </citation>
    <scope>NUCLEOTIDE SEQUENCE [LARGE SCALE GENOMIC DNA]</scope>
    <source>
        <strain evidence="1 2">Georgia GA2</strain>
    </source>
</reference>
<reference evidence="1 2" key="2">
    <citation type="journal article" date="2010" name="Nucleic Acids Res.">
        <title>BeetleBase in 2010: revisions to provide comprehensive genomic information for Tribolium castaneum.</title>
        <authorList>
            <person name="Kim H.S."/>
            <person name="Murphy T."/>
            <person name="Xia J."/>
            <person name="Caragea D."/>
            <person name="Park Y."/>
            <person name="Beeman R.W."/>
            <person name="Lorenzen M.D."/>
            <person name="Butcher S."/>
            <person name="Manak J.R."/>
            <person name="Brown S.J."/>
        </authorList>
    </citation>
    <scope>GENOME REANNOTATION</scope>
    <source>
        <strain evidence="1 2">Georgia GA2</strain>
    </source>
</reference>